<evidence type="ECO:0000256" key="4">
    <source>
        <dbReference type="ARBA" id="ARBA00023285"/>
    </source>
</evidence>
<dbReference type="Pfam" id="PF02867">
    <property type="entry name" value="Ribonuc_red_lgC"/>
    <property type="match status" value="1"/>
</dbReference>
<accession>D9PMK3</accession>
<gene>
    <name evidence="6" type="ORF">LDC_2781</name>
</gene>
<evidence type="ECO:0000313" key="6">
    <source>
        <dbReference type="EMBL" id="EFK95212.1"/>
    </source>
</evidence>
<dbReference type="AlphaFoldDB" id="D9PMK3"/>
<dbReference type="SUPFAM" id="SSF51998">
    <property type="entry name" value="PFL-like glycyl radical enzymes"/>
    <property type="match status" value="1"/>
</dbReference>
<dbReference type="InterPro" id="IPR000788">
    <property type="entry name" value="RNR_lg_C"/>
</dbReference>
<comment type="caution">
    <text evidence="6">The sequence shown here is derived from an EMBL/GenBank/DDBJ whole genome shotgun (WGS) entry which is preliminary data.</text>
</comment>
<name>D9PMK3_9ZZZZ</name>
<dbReference type="PRINTS" id="PR01183">
    <property type="entry name" value="RIBORDTASEM1"/>
</dbReference>
<dbReference type="PANTHER" id="PTHR43371:SF1">
    <property type="entry name" value="RIBONUCLEOSIDE-DIPHOSPHATE REDUCTASE"/>
    <property type="match status" value="1"/>
</dbReference>
<reference evidence="6" key="2">
    <citation type="journal article" date="2011" name="Microb. Ecol.">
        <title>Taxonomic and Functional Metagenomic Profiling of the Microbial Community in the Anoxic Sediment of a Sub-saline Shallow Lake (Laguna de Carrizo, Central Spain).</title>
        <authorList>
            <person name="Ferrer M."/>
            <person name="Guazzaroni M.E."/>
            <person name="Richter M."/>
            <person name="Garcia-Salamanca A."/>
            <person name="Yarza P."/>
            <person name="Suarez-Suarez A."/>
            <person name="Solano J."/>
            <person name="Alcaide M."/>
            <person name="van Dillewijn P."/>
            <person name="Molina-Henares M.A."/>
            <person name="Lopez-Cortes N."/>
            <person name="Al-Ramahi Y."/>
            <person name="Guerrero C."/>
            <person name="Acosta A."/>
            <person name="de Eugenio L.I."/>
            <person name="Martinez V."/>
            <person name="Marques S."/>
            <person name="Rojo F."/>
            <person name="Santero E."/>
            <person name="Genilloud O."/>
            <person name="Perez-Perez J."/>
            <person name="Rossello-Mora R."/>
            <person name="Ramos J.L."/>
        </authorList>
    </citation>
    <scope>NUCLEOTIDE SEQUENCE</scope>
</reference>
<evidence type="ECO:0000256" key="3">
    <source>
        <dbReference type="ARBA" id="ARBA00023002"/>
    </source>
</evidence>
<sequence length="200" mass="22364">MSAIFFVEAAKSGRPYDLIDPYEKKKTGELQAAEVFRALIEQAWATGDPGIVFLDRMNRDNPTPQIGEIESTNPCGEQPLLPLEACNLGSINLAKFVITQQDEPAVDFTGLREIVWSSVRFLDDTIDMSKYPIQEIDSMVKANRKIGLGVMGFADLLYQMQVPYNSEEALRIAEEVMGFIQTESHEASVRLAVERGVFQN</sequence>
<dbReference type="InterPro" id="IPR050862">
    <property type="entry name" value="RdRp_reductase_class-2"/>
</dbReference>
<feature type="non-terminal residue" evidence="6">
    <location>
        <position position="200"/>
    </location>
</feature>
<evidence type="ECO:0000256" key="1">
    <source>
        <dbReference type="ARBA" id="ARBA00001922"/>
    </source>
</evidence>
<feature type="domain" description="Ribonucleotide reductase large subunit C-terminal" evidence="5">
    <location>
        <begin position="23"/>
        <end position="199"/>
    </location>
</feature>
<comment type="cofactor">
    <cofactor evidence="1">
        <name>adenosylcob(III)alamin</name>
        <dbReference type="ChEBI" id="CHEBI:18408"/>
    </cofactor>
</comment>
<dbReference type="PANTHER" id="PTHR43371">
    <property type="entry name" value="VITAMIN B12-DEPENDENT RIBONUCLEOTIDE REDUCTASE"/>
    <property type="match status" value="1"/>
</dbReference>
<protein>
    <submittedName>
        <fullName evidence="6">Ribonucleoside-diphosphate reductase, adenosylcobalamin-dependent</fullName>
    </submittedName>
</protein>
<dbReference type="GO" id="GO:0031419">
    <property type="term" value="F:cobalamin binding"/>
    <property type="evidence" value="ECO:0007669"/>
    <property type="project" value="UniProtKB-KW"/>
</dbReference>
<dbReference type="GO" id="GO:0004748">
    <property type="term" value="F:ribonucleoside-diphosphate reductase activity, thioredoxin disulfide as acceptor"/>
    <property type="evidence" value="ECO:0007669"/>
    <property type="project" value="TreeGrafter"/>
</dbReference>
<keyword evidence="4" id="KW-0170">Cobalt</keyword>
<keyword evidence="3" id="KW-0560">Oxidoreductase</keyword>
<reference evidence="6" key="1">
    <citation type="submission" date="2010-07" db="EMBL/GenBank/DDBJ databases">
        <authorList>
            <consortium name="CONSOLIDER consortium CSD2007-00005"/>
            <person name="Guazzaroni M.-E."/>
            <person name="Richter M."/>
            <person name="Garcia-Salamanca A."/>
            <person name="Yarza P."/>
            <person name="Ferrer M."/>
        </authorList>
    </citation>
    <scope>NUCLEOTIDE SEQUENCE</scope>
</reference>
<evidence type="ECO:0000259" key="5">
    <source>
        <dbReference type="Pfam" id="PF02867"/>
    </source>
</evidence>
<keyword evidence="2" id="KW-0846">Cobalamin</keyword>
<dbReference type="EMBL" id="ADZX01000845">
    <property type="protein sequence ID" value="EFK95212.1"/>
    <property type="molecule type" value="Genomic_DNA"/>
</dbReference>
<evidence type="ECO:0000256" key="2">
    <source>
        <dbReference type="ARBA" id="ARBA00022628"/>
    </source>
</evidence>
<organism evidence="6">
    <name type="scientific">sediment metagenome</name>
    <dbReference type="NCBI Taxonomy" id="749907"/>
    <lineage>
        <taxon>unclassified sequences</taxon>
        <taxon>metagenomes</taxon>
        <taxon>ecological metagenomes</taxon>
    </lineage>
</organism>
<proteinExistence type="predicted"/>
<dbReference type="Gene3D" id="3.20.70.20">
    <property type="match status" value="1"/>
</dbReference>